<dbReference type="EMBL" id="CP050831">
    <property type="protein sequence ID" value="QIU94832.1"/>
    <property type="molecule type" value="Genomic_DNA"/>
</dbReference>
<dbReference type="AlphaFoldDB" id="A0A6H0KN78"/>
<dbReference type="Proteomes" id="UP000501780">
    <property type="component" value="Chromosome"/>
</dbReference>
<sequence>MIIRTTTERMDVELDTEEKVIWVIQRWKCRFVSERYRDKWKEQEKKNFRINTRGFIEAIWGKAAHFTVESCSGNKFNVMYGGTAFLVKVRLEFVEAGEHWTAVIYKQYNPIQYGFVSWFHREIYLTEKPWTNPLGVRNPDGSEAAMQIIVAHEFGHTIGNSGDHVMGSGKNQYTGDEYKPDSVFYKDKCSIMNEGSELRSRHFIYLRDLLHSMVPGTQFSLTMGGVVDLIPWD</sequence>
<accession>A0A6H0KN78</accession>
<organism evidence="1 2">
    <name type="scientific">Bacteroides faecium</name>
    <dbReference type="NCBI Taxonomy" id="2715212"/>
    <lineage>
        <taxon>Bacteria</taxon>
        <taxon>Pseudomonadati</taxon>
        <taxon>Bacteroidota</taxon>
        <taxon>Bacteroidia</taxon>
        <taxon>Bacteroidales</taxon>
        <taxon>Bacteroidaceae</taxon>
        <taxon>Bacteroides</taxon>
    </lineage>
</organism>
<dbReference type="KEGG" id="bfc:BacF7301_12065"/>
<evidence type="ECO:0000313" key="2">
    <source>
        <dbReference type="Proteomes" id="UP000501780"/>
    </source>
</evidence>
<gene>
    <name evidence="1" type="ORF">BacF7301_12065</name>
</gene>
<keyword evidence="2" id="KW-1185">Reference proteome</keyword>
<reference evidence="1 2" key="1">
    <citation type="submission" date="2020-03" db="EMBL/GenBank/DDBJ databases">
        <title>Genomic analysis of Bacteroides faecium CBA7301.</title>
        <authorList>
            <person name="Kim J."/>
            <person name="Roh S.W."/>
        </authorList>
    </citation>
    <scope>NUCLEOTIDE SEQUENCE [LARGE SCALE GENOMIC DNA]</scope>
    <source>
        <strain evidence="1 2">CBA7301</strain>
    </source>
</reference>
<protein>
    <submittedName>
        <fullName evidence="1">Uncharacterized protein</fullName>
    </submittedName>
</protein>
<evidence type="ECO:0000313" key="1">
    <source>
        <dbReference type="EMBL" id="QIU94832.1"/>
    </source>
</evidence>
<dbReference type="RefSeq" id="WP_167963108.1">
    <property type="nucleotide sequence ID" value="NZ_CP050831.1"/>
</dbReference>
<name>A0A6H0KN78_9BACE</name>
<dbReference type="SUPFAM" id="SSF55486">
    <property type="entry name" value="Metalloproteases ('zincins'), catalytic domain"/>
    <property type="match status" value="1"/>
</dbReference>
<proteinExistence type="predicted"/>